<dbReference type="OrthoDB" id="9181910at2"/>
<evidence type="ECO:0000256" key="4">
    <source>
        <dbReference type="SAM" id="MobiDB-lite"/>
    </source>
</evidence>
<organism evidence="5">
    <name type="scientific">Dechloromonas aromatica (strain RCB)</name>
    <dbReference type="NCBI Taxonomy" id="159087"/>
    <lineage>
        <taxon>Bacteria</taxon>
        <taxon>Pseudomonadati</taxon>
        <taxon>Pseudomonadota</taxon>
        <taxon>Betaproteobacteria</taxon>
        <taxon>Rhodocyclales</taxon>
        <taxon>Azonexaceae</taxon>
        <taxon>Dechloromonas</taxon>
    </lineage>
</organism>
<dbReference type="SUPFAM" id="SSF140566">
    <property type="entry name" value="FlgN-like"/>
    <property type="match status" value="1"/>
</dbReference>
<keyword evidence="3" id="KW-1005">Bacterial flagellum biogenesis</keyword>
<dbReference type="AlphaFoldDB" id="Q47I29"/>
<evidence type="ECO:0000313" key="5">
    <source>
        <dbReference type="EMBL" id="AAZ45502.1"/>
    </source>
</evidence>
<dbReference type="KEGG" id="dar:Daro_0746"/>
<dbReference type="Gene3D" id="1.20.58.300">
    <property type="entry name" value="FlgN-like"/>
    <property type="match status" value="1"/>
</dbReference>
<comment type="function">
    <text evidence="1">Required for the efficient initiation of filament assembly.</text>
</comment>
<dbReference type="EMBL" id="CP000089">
    <property type="protein sequence ID" value="AAZ45502.1"/>
    <property type="molecule type" value="Genomic_DNA"/>
</dbReference>
<evidence type="ECO:0000256" key="3">
    <source>
        <dbReference type="ARBA" id="ARBA00022795"/>
    </source>
</evidence>
<evidence type="ECO:0000256" key="1">
    <source>
        <dbReference type="ARBA" id="ARBA00002397"/>
    </source>
</evidence>
<dbReference type="GO" id="GO:0044780">
    <property type="term" value="P:bacterial-type flagellum assembly"/>
    <property type="evidence" value="ECO:0007669"/>
    <property type="project" value="InterPro"/>
</dbReference>
<evidence type="ECO:0000256" key="2">
    <source>
        <dbReference type="ARBA" id="ARBA00007703"/>
    </source>
</evidence>
<name>Q47I29_DECAR</name>
<proteinExistence type="inferred from homology"/>
<comment type="similarity">
    <text evidence="2">Belongs to the FlgN family.</text>
</comment>
<feature type="region of interest" description="Disordered" evidence="4">
    <location>
        <begin position="133"/>
        <end position="154"/>
    </location>
</feature>
<dbReference type="HOGENOM" id="CLU_137423_0_0_4"/>
<protein>
    <submittedName>
        <fullName evidence="5">FlgN</fullName>
    </submittedName>
</protein>
<reference evidence="5" key="1">
    <citation type="submission" date="2005-08" db="EMBL/GenBank/DDBJ databases">
        <title>Complete sequence of Dechloromonas aromatica RCB.</title>
        <authorList>
            <person name="Salinero K.K."/>
            <person name="Copeland A."/>
            <person name="Lucas S."/>
            <person name="Lapidus A."/>
            <person name="Barry K."/>
            <person name="Detter J.C."/>
            <person name="Glavina T."/>
            <person name="Hammon N."/>
            <person name="Israni S."/>
            <person name="Pitluck S."/>
            <person name="Di Bartolo G."/>
            <person name="Trong S."/>
            <person name="Schmutz J."/>
            <person name="Larimer F."/>
            <person name="Land M."/>
            <person name="Ivanova N."/>
            <person name="Richardson P."/>
        </authorList>
    </citation>
    <scope>NUCLEOTIDE SEQUENCE</scope>
    <source>
        <strain evidence="5">RCB</strain>
    </source>
</reference>
<dbReference type="STRING" id="159087.Daro_0746"/>
<sequence length="154" mass="16806">MTELASITAQETVLLSEFIGVLEQEQDVLKRADVVALTGIGQQKVELVGQLNALEFARSKILPRQSGETAKAAMTRWLASEPSDQEAVANWKKLMELARRAKQLHELNAQLINLHLQQTGELLSILTQQSQKTPLYGSDGQAAPSTGSRIVDSA</sequence>
<dbReference type="Pfam" id="PF05130">
    <property type="entry name" value="FlgN"/>
    <property type="match status" value="1"/>
</dbReference>
<dbReference type="InterPro" id="IPR007809">
    <property type="entry name" value="FlgN-like"/>
</dbReference>
<gene>
    <name evidence="5" type="ordered locus">Daro_0746</name>
</gene>
<dbReference type="eggNOG" id="COG3418">
    <property type="taxonomic scope" value="Bacteria"/>
</dbReference>
<dbReference type="InterPro" id="IPR036679">
    <property type="entry name" value="FlgN-like_sf"/>
</dbReference>
<accession>Q47I29</accession>